<feature type="transmembrane region" description="Helical" evidence="6">
    <location>
        <begin position="286"/>
        <end position="305"/>
    </location>
</feature>
<dbReference type="EMBL" id="QFYR01000001">
    <property type="protein sequence ID" value="RAK57381.1"/>
    <property type="molecule type" value="Genomic_DNA"/>
</dbReference>
<feature type="transmembrane region" description="Helical" evidence="6">
    <location>
        <begin position="336"/>
        <end position="357"/>
    </location>
</feature>
<evidence type="ECO:0000256" key="6">
    <source>
        <dbReference type="SAM" id="Phobius"/>
    </source>
</evidence>
<keyword evidence="3 6" id="KW-0812">Transmembrane</keyword>
<evidence type="ECO:0000313" key="7">
    <source>
        <dbReference type="EMBL" id="RAK57381.1"/>
    </source>
</evidence>
<organism evidence="7 8">
    <name type="scientific">Phenylobacterium deserti</name>
    <dbReference type="NCBI Taxonomy" id="1914756"/>
    <lineage>
        <taxon>Bacteria</taxon>
        <taxon>Pseudomonadati</taxon>
        <taxon>Pseudomonadota</taxon>
        <taxon>Alphaproteobacteria</taxon>
        <taxon>Caulobacterales</taxon>
        <taxon>Caulobacteraceae</taxon>
        <taxon>Phenylobacterium</taxon>
    </lineage>
</organism>
<keyword evidence="2" id="KW-0813">Transport</keyword>
<evidence type="ECO:0000256" key="3">
    <source>
        <dbReference type="ARBA" id="ARBA00022692"/>
    </source>
</evidence>
<comment type="subcellular location">
    <subcellularLocation>
        <location evidence="1">Membrane</location>
        <topology evidence="1">Multi-pass membrane protein</topology>
    </subcellularLocation>
</comment>
<dbReference type="GO" id="GO:0008521">
    <property type="term" value="F:acetyl-CoA transmembrane transporter activity"/>
    <property type="evidence" value="ECO:0007669"/>
    <property type="project" value="InterPro"/>
</dbReference>
<evidence type="ECO:0000313" key="8">
    <source>
        <dbReference type="Proteomes" id="UP000249725"/>
    </source>
</evidence>
<dbReference type="RefSeq" id="WP_111513833.1">
    <property type="nucleotide sequence ID" value="NZ_QFYR01000001.1"/>
</dbReference>
<evidence type="ECO:0000256" key="4">
    <source>
        <dbReference type="ARBA" id="ARBA00022989"/>
    </source>
</evidence>
<feature type="transmembrane region" description="Helical" evidence="6">
    <location>
        <begin position="377"/>
        <end position="395"/>
    </location>
</feature>
<keyword evidence="5 6" id="KW-0472">Membrane</keyword>
<evidence type="ECO:0000256" key="5">
    <source>
        <dbReference type="ARBA" id="ARBA00023136"/>
    </source>
</evidence>
<feature type="transmembrane region" description="Helical" evidence="6">
    <location>
        <begin position="531"/>
        <end position="556"/>
    </location>
</feature>
<feature type="transmembrane region" description="Helical" evidence="6">
    <location>
        <begin position="164"/>
        <end position="181"/>
    </location>
</feature>
<dbReference type="GO" id="GO:0016020">
    <property type="term" value="C:membrane"/>
    <property type="evidence" value="ECO:0007669"/>
    <property type="project" value="UniProtKB-SubCell"/>
</dbReference>
<dbReference type="GO" id="GO:0035348">
    <property type="term" value="P:acetyl-CoA transmembrane transport"/>
    <property type="evidence" value="ECO:0007669"/>
    <property type="project" value="InterPro"/>
</dbReference>
<feature type="transmembrane region" description="Helical" evidence="6">
    <location>
        <begin position="234"/>
        <end position="254"/>
    </location>
</feature>
<dbReference type="AlphaFoldDB" id="A0A328ASZ2"/>
<feature type="transmembrane region" description="Helical" evidence="6">
    <location>
        <begin position="24"/>
        <end position="42"/>
    </location>
</feature>
<comment type="caution">
    <text evidence="7">The sequence shown here is derived from an EMBL/GenBank/DDBJ whole genome shotgun (WGS) entry which is preliminary data.</text>
</comment>
<dbReference type="Gene3D" id="1.20.1250.20">
    <property type="entry name" value="MFS general substrate transporter like domains"/>
    <property type="match status" value="2"/>
</dbReference>
<keyword evidence="4 6" id="KW-1133">Transmembrane helix</keyword>
<accession>A0A328ASZ2</accession>
<dbReference type="InterPro" id="IPR036259">
    <property type="entry name" value="MFS_trans_sf"/>
</dbReference>
<feature type="transmembrane region" description="Helical" evidence="6">
    <location>
        <begin position="54"/>
        <end position="75"/>
    </location>
</feature>
<dbReference type="OrthoDB" id="9787815at2"/>
<evidence type="ECO:0000256" key="1">
    <source>
        <dbReference type="ARBA" id="ARBA00004141"/>
    </source>
</evidence>
<dbReference type="InterPro" id="IPR004752">
    <property type="entry name" value="AmpG_permease/AT-1"/>
</dbReference>
<evidence type="ECO:0000256" key="2">
    <source>
        <dbReference type="ARBA" id="ARBA00022448"/>
    </source>
</evidence>
<dbReference type="Proteomes" id="UP000249725">
    <property type="component" value="Unassembled WGS sequence"/>
</dbReference>
<dbReference type="SUPFAM" id="SSF103473">
    <property type="entry name" value="MFS general substrate transporter"/>
    <property type="match status" value="1"/>
</dbReference>
<dbReference type="NCBIfam" id="TIGR00901">
    <property type="entry name" value="2A0125"/>
    <property type="match status" value="1"/>
</dbReference>
<dbReference type="PANTHER" id="PTHR12778">
    <property type="entry name" value="SOLUTE CARRIER FAMILY 33 ACETYL-COA TRANSPORTER -RELATED"/>
    <property type="match status" value="1"/>
</dbReference>
<feature type="transmembrane region" description="Helical" evidence="6">
    <location>
        <begin position="187"/>
        <end position="207"/>
    </location>
</feature>
<dbReference type="InterPro" id="IPR024371">
    <property type="entry name" value="AcetylCoA_trans_1-like"/>
</dbReference>
<feature type="transmembrane region" description="Helical" evidence="6">
    <location>
        <begin position="121"/>
        <end position="143"/>
    </location>
</feature>
<name>A0A328ASZ2_9CAUL</name>
<protein>
    <submittedName>
        <fullName evidence="7">Permease</fullName>
    </submittedName>
</protein>
<sequence>MGADAAEPKRGALSSLAVFFERRALVMLALGFASGLPNLLIFDTLSLWLRDAGLSLKVISIFALATLAYSLKFLWAPLVDRTQVPILTRWLGHRRSWMVVTQVLVMLGLWLISGADPAGNLGLMAAFAVFVGFTASTQDIVIDAWRIEAAAVEKQGAMAAAYQWGYRIAMIVAGAAPLVLADRFNWNISYAVMAALMGIGLAGALAAPREKAHAVRPIHAEGVPSRPALELPEWLARLALFALGGLIVGSGLAADASLLAAGLRGLGFPAAAEGIAAAWEMKPEGVYFQLSAVVIGLLVIVLAACPIPGVRTRPGVYLATALGEPLRDFVVRYKGVAALILALICVYRLSDFVLNIMNPFYADLGYTKTEIAEVRKVFGVIMTVLGVGLGGWAVVRLGLLRALVVGAFAGPLSNLVFAWLAMQGPQLSALFIAIGVDNVASGFSGTCLIAYMSSLTSVGFTATQYALFSSLYALPGKLIASQSGRIVESSAAAADRGGAFAPLKGLFGALPPEAYAAGAAKSQVTTAALGAGYVVFFLYSALIGVAAIVLAFVVAARQGRLEARAP</sequence>
<dbReference type="PANTHER" id="PTHR12778:SF10">
    <property type="entry name" value="MAJOR FACILITATOR SUPERFAMILY DOMAIN-CONTAINING PROTEIN 3"/>
    <property type="match status" value="1"/>
</dbReference>
<feature type="transmembrane region" description="Helical" evidence="6">
    <location>
        <begin position="96"/>
        <end position="115"/>
    </location>
</feature>
<reference evidence="8" key="1">
    <citation type="submission" date="2018-05" db="EMBL/GenBank/DDBJ databases">
        <authorList>
            <person name="Li X."/>
        </authorList>
    </citation>
    <scope>NUCLEOTIDE SEQUENCE [LARGE SCALE GENOMIC DNA]</scope>
    <source>
        <strain evidence="8">YIM 73061</strain>
    </source>
</reference>
<keyword evidence="8" id="KW-1185">Reference proteome</keyword>
<dbReference type="Pfam" id="PF13000">
    <property type="entry name" value="Acatn"/>
    <property type="match status" value="1"/>
</dbReference>
<gene>
    <name evidence="7" type="ORF">DJ018_05415</name>
</gene>
<proteinExistence type="predicted"/>